<dbReference type="WBParaSite" id="HCON_00051240-00001">
    <property type="protein sequence ID" value="HCON_00051240-00001"/>
    <property type="gene ID" value="HCON_00051240"/>
</dbReference>
<keyword evidence="1" id="KW-1185">Reference proteome</keyword>
<proteinExistence type="predicted"/>
<sequence length="230" mass="25017">MAAADYFSKSLLLRTTLICATLTFILLFEVPTTLACAALPYGQERILYFDLTGFSIAAQMAYTTSASAQSKVPMMSKTQMEAQNVINNYIRDRIHSEIRRRAAADGLSLAAQNEITNQIGLLSSYHPIQCSTVFLNINTTQGVDYVAGPGYNCFVDNGTVSGVCKGGGCTPNQAPVPTEFINYRGILEISNVVIAGWSKYKWQQILNQVTQLLASGELGKDFTSSTITVL</sequence>
<protein>
    <submittedName>
        <fullName evidence="2">SCP domain-containing protein</fullName>
    </submittedName>
</protein>
<dbReference type="OrthoDB" id="5857231at2759"/>
<dbReference type="AlphaFoldDB" id="A0A7I4Y3N4"/>
<dbReference type="Proteomes" id="UP000025227">
    <property type="component" value="Unplaced"/>
</dbReference>
<reference evidence="2" key="1">
    <citation type="submission" date="2020-12" db="UniProtKB">
        <authorList>
            <consortium name="WormBaseParasite"/>
        </authorList>
    </citation>
    <scope>IDENTIFICATION</scope>
    <source>
        <strain evidence="2">MHco3</strain>
    </source>
</reference>
<dbReference type="OMA" id="ANAMMIA"/>
<evidence type="ECO:0000313" key="1">
    <source>
        <dbReference type="Proteomes" id="UP000025227"/>
    </source>
</evidence>
<accession>A0A7I4Y3N4</accession>
<name>A0A7I4Y3N4_HAECO</name>
<evidence type="ECO:0000313" key="2">
    <source>
        <dbReference type="WBParaSite" id="HCON_00051240-00001"/>
    </source>
</evidence>
<organism evidence="1 2">
    <name type="scientific">Haemonchus contortus</name>
    <name type="common">Barber pole worm</name>
    <dbReference type="NCBI Taxonomy" id="6289"/>
    <lineage>
        <taxon>Eukaryota</taxon>
        <taxon>Metazoa</taxon>
        <taxon>Ecdysozoa</taxon>
        <taxon>Nematoda</taxon>
        <taxon>Chromadorea</taxon>
        <taxon>Rhabditida</taxon>
        <taxon>Rhabditina</taxon>
        <taxon>Rhabditomorpha</taxon>
        <taxon>Strongyloidea</taxon>
        <taxon>Trichostrongylidae</taxon>
        <taxon>Haemonchus</taxon>
    </lineage>
</organism>